<keyword evidence="1" id="KW-0472">Membrane</keyword>
<keyword evidence="1" id="KW-1133">Transmembrane helix</keyword>
<accession>A0ABT2ZGW9</accession>
<dbReference type="Proteomes" id="UP001652542">
    <property type="component" value="Unassembled WGS sequence"/>
</dbReference>
<organism evidence="2 3">
    <name type="scientific">Albidovulum marisflavi</name>
    <dbReference type="NCBI Taxonomy" id="2984159"/>
    <lineage>
        <taxon>Bacteria</taxon>
        <taxon>Pseudomonadati</taxon>
        <taxon>Pseudomonadota</taxon>
        <taxon>Alphaproteobacteria</taxon>
        <taxon>Rhodobacterales</taxon>
        <taxon>Paracoccaceae</taxon>
        <taxon>Albidovulum</taxon>
    </lineage>
</organism>
<dbReference type="EMBL" id="JAOWKY010000006">
    <property type="protein sequence ID" value="MCV2870364.1"/>
    <property type="molecule type" value="Genomic_DNA"/>
</dbReference>
<evidence type="ECO:0000313" key="3">
    <source>
        <dbReference type="Proteomes" id="UP001652542"/>
    </source>
</evidence>
<keyword evidence="1" id="KW-0812">Transmembrane</keyword>
<sequence length="369" mass="39294">MIGSFARKLLRFSFFLTTATFLGVTAVNLYQIAGSHTGRLFVERSQSEITAAIDRLVAKGSSRSLVEARLREELATAPRDWIVIESLQAIAHDAGYALPAPLVLEIEAAHDADYSLLQAGTDCVRCAWDPASCELSVAALCGVVWSISPFGDVTSLSLGALDYAAGNDIDQVDLALSAVGLGTTVSWLLSAGTATPAAMPIKAGAGVLKFAYLAGKVPAPIVRTLRKAAREGIDWVRLGTARSVDDLGTIFRKDAIEPIIVAAGSLEEIRAANGISKGIYLLDKAESVDELRKLAKVAGSARDRTAGLISMFGKSRVLRLGLRLADEVYWVATGLAGFIASIVGMFWSTLGSALVRILRRIERQTSRES</sequence>
<gene>
    <name evidence="2" type="ORF">OEW28_17250</name>
</gene>
<dbReference type="RefSeq" id="WP_263736045.1">
    <property type="nucleotide sequence ID" value="NZ_JAOWKY010000006.1"/>
</dbReference>
<reference evidence="2 3" key="1">
    <citation type="submission" date="2022-10" db="EMBL/GenBank/DDBJ databases">
        <title>Defluviimonas sp. nov., isolated from ocean surface water.</title>
        <authorList>
            <person name="He W."/>
            <person name="Wang L."/>
            <person name="Zhang D.-F."/>
        </authorList>
    </citation>
    <scope>NUCLEOTIDE SEQUENCE [LARGE SCALE GENOMIC DNA]</scope>
    <source>
        <strain evidence="2 3">WL0002</strain>
    </source>
</reference>
<keyword evidence="3" id="KW-1185">Reference proteome</keyword>
<protein>
    <submittedName>
        <fullName evidence="2">Uncharacterized protein</fullName>
    </submittedName>
</protein>
<evidence type="ECO:0000313" key="2">
    <source>
        <dbReference type="EMBL" id="MCV2870364.1"/>
    </source>
</evidence>
<name>A0ABT2ZGW9_9RHOB</name>
<proteinExistence type="predicted"/>
<feature type="transmembrane region" description="Helical" evidence="1">
    <location>
        <begin position="328"/>
        <end position="358"/>
    </location>
</feature>
<comment type="caution">
    <text evidence="2">The sequence shown here is derived from an EMBL/GenBank/DDBJ whole genome shotgun (WGS) entry which is preliminary data.</text>
</comment>
<evidence type="ECO:0000256" key="1">
    <source>
        <dbReference type="SAM" id="Phobius"/>
    </source>
</evidence>